<reference evidence="2 3" key="1">
    <citation type="submission" date="2021-07" db="EMBL/GenBank/DDBJ databases">
        <title>Novel adenovirus associated with necrotizing bronchiolitis in a captive reindeer (Rangifer tarandus).</title>
        <authorList>
            <person name="Dastjerdi A."/>
            <person name="Jeckel S."/>
            <person name="Davies H."/>
            <person name="Irving J."/>
            <person name="Lounge C."/>
            <person name="Plummer C."/>
            <person name="Vidovszky M.Z."/>
            <person name="Harrach B."/>
            <person name="Chantrey J."/>
            <person name="Williams J."/>
        </authorList>
    </citation>
    <scope>NUCLEOTIDE SEQUENCE [LARGE SCALE GENOMIC DNA]</scope>
    <source>
        <strain evidence="2 3">UK_2021</strain>
    </source>
</reference>
<protein>
    <submittedName>
        <fullName evidence="2">E3 ORF1</fullName>
    </submittedName>
</protein>
<sequence length="291" mass="32257">MKGLLSVLALLACISPLLPEAIHLYAADGNGPRRTYVCDYGNGSVHGPNLVMWMARNTQGSWLSLLLRHNGSYAAAQNITAHFTDHNSTILVSQYYLRQNALSKLCCSTRHNNQSQFTCTHASLPICHQPGQPLHLQLSPILGGDHESITWMHDNRQVVTVHRPWGNVTWHCPVFACFMNATLDSLVIYNFSSLFEGQYTALIHTGNASLFQLFLPAVCAPKRERPPARPAPPRPALPEQDTFPASLQVVSLFILCTVCCVLLGVICPPLLQTLRALISAWWNDVPYKPII</sequence>
<evidence type="ECO:0000313" key="2">
    <source>
        <dbReference type="EMBL" id="UDF05978.1"/>
    </source>
</evidence>
<accession>A0AAE8Y531</accession>
<feature type="transmembrane region" description="Helical" evidence="1">
    <location>
        <begin position="249"/>
        <end position="271"/>
    </location>
</feature>
<organism evidence="2 3">
    <name type="scientific">reindeer adenovirus 1</name>
    <dbReference type="NCBI Taxonomy" id="2885353"/>
    <lineage>
        <taxon>Viruses</taxon>
        <taxon>Varidnaviria</taxon>
        <taxon>Bamfordvirae</taxon>
        <taxon>Preplasmiviricota</taxon>
        <taxon>Polisuviricotina</taxon>
        <taxon>Pharingeaviricetes</taxon>
        <taxon>Rowavirales</taxon>
        <taxon>Adenoviridae</taxon>
        <taxon>Mastadenovirus</taxon>
        <taxon>Mastadenovirus tarandri</taxon>
    </lineage>
</organism>
<dbReference type="Proteomes" id="UP001264104">
    <property type="component" value="Segment"/>
</dbReference>
<keyword evidence="1" id="KW-0472">Membrane</keyword>
<keyword evidence="1" id="KW-1133">Transmembrane helix</keyword>
<name>A0AAE8Y531_9ADEN</name>
<keyword evidence="3" id="KW-1185">Reference proteome</keyword>
<keyword evidence="1" id="KW-0812">Transmembrane</keyword>
<evidence type="ECO:0000256" key="1">
    <source>
        <dbReference type="SAM" id="Phobius"/>
    </source>
</evidence>
<evidence type="ECO:0000313" key="3">
    <source>
        <dbReference type="Proteomes" id="UP001264104"/>
    </source>
</evidence>
<dbReference type="EMBL" id="MZ507556">
    <property type="protein sequence ID" value="UDF05978.1"/>
    <property type="molecule type" value="Genomic_DNA"/>
</dbReference>
<proteinExistence type="predicted"/>